<dbReference type="Gene3D" id="3.40.50.1460">
    <property type="match status" value="1"/>
</dbReference>
<dbReference type="AlphaFoldDB" id="A0A124I3N8"/>
<dbReference type="InterPro" id="IPR011600">
    <property type="entry name" value="Pept_C14_caspase"/>
</dbReference>
<sequence>MIGAQTFGLKGVHADIERMRQVLTGRGFTDLDIRTGQHASYEGIREGFARLRDRTVSGDGVVVHYSGHGGLTDDLQYLVPFDLAESTAADFRGYLAEELTAELAALAERTPNITCILDCCHSGGAVREAACTSGRWTLKSVLLPRVPLDAARTRAEALTRRDEPLVPNVVRLAACAQHGAAWEWEPEPGAGLQGVFTAALADLLDATAGRRVPWSVLVARARDRIAQQRMRQRPDAGGPSGRLPFSLEESAEPDRLPLLRSEGRFRIPGGALFGLHPPDTVALVFPVGAPEEEGGDISLAAAVEEMRGGDALLRVTESGDGAATAEELRTAPLPPGSHALAIEVHDRRNVLIEAPRPFADELRGELVRSPRLTETTTAVDAFAVVRMRAGAPEVLGPGGQVLRRPGAPSLAGAARVAELLEELARGDRLRRMGDPEGAARLHAAVDVLIEVPEPPAPGQPRHPLRNGGAWRPLRPVGERLYDGDGYRVRVTNSAGTRVYFWVVGVGLSGRTTLVTNHQPSGCPVEPDRDHVTQPISLYWPPDVPQEGGSRAETVLVIVGDRPMDLSGLTSRETRTPAGARGALAQLLREVRDGVRDQRMTVGDEFRYRVWTVDAEALPHAERPGNPGGPGSREAGG</sequence>
<proteinExistence type="predicted"/>
<dbReference type="PANTHER" id="PTHR48104:SF30">
    <property type="entry name" value="METACASPASE-1"/>
    <property type="match status" value="1"/>
</dbReference>
<reference evidence="3 4" key="1">
    <citation type="submission" date="2015-10" db="EMBL/GenBank/DDBJ databases">
        <title>Draft genome sequence of Streptomyces griseoruber DSM 40281, type strain for the species Streptomyces griseoruber.</title>
        <authorList>
            <person name="Ruckert C."/>
            <person name="Winkler A."/>
            <person name="Kalinowski J."/>
            <person name="Kampfer P."/>
            <person name="Glaeser S."/>
        </authorList>
    </citation>
    <scope>NUCLEOTIDE SEQUENCE [LARGE SCALE GENOMIC DNA]</scope>
    <source>
        <strain evidence="3 4">DSM 40281</strain>
    </source>
</reference>
<dbReference type="PANTHER" id="PTHR48104">
    <property type="entry name" value="METACASPASE-4"/>
    <property type="match status" value="1"/>
</dbReference>
<dbReference type="InterPro" id="IPR029030">
    <property type="entry name" value="Caspase-like_dom_sf"/>
</dbReference>
<keyword evidence="4" id="KW-1185">Reference proteome</keyword>
<dbReference type="Pfam" id="PF00656">
    <property type="entry name" value="Peptidase_C14"/>
    <property type="match status" value="1"/>
</dbReference>
<evidence type="ECO:0000259" key="2">
    <source>
        <dbReference type="Pfam" id="PF00656"/>
    </source>
</evidence>
<dbReference type="STRING" id="1943.AQJ64_15655"/>
<dbReference type="InterPro" id="IPR050452">
    <property type="entry name" value="Metacaspase"/>
</dbReference>
<comment type="caution">
    <text evidence="3">The sequence shown here is derived from an EMBL/GenBank/DDBJ whole genome shotgun (WGS) entry which is preliminary data.</text>
</comment>
<evidence type="ECO:0000313" key="4">
    <source>
        <dbReference type="Proteomes" id="UP000052982"/>
    </source>
</evidence>
<dbReference type="EMBL" id="LMWW01000018">
    <property type="protein sequence ID" value="KUN84196.1"/>
    <property type="molecule type" value="Genomic_DNA"/>
</dbReference>
<dbReference type="GO" id="GO:0004197">
    <property type="term" value="F:cysteine-type endopeptidase activity"/>
    <property type="evidence" value="ECO:0007669"/>
    <property type="project" value="InterPro"/>
</dbReference>
<name>A0A124I3N8_9ACTN</name>
<feature type="domain" description="Peptidase C14 caspase" evidence="2">
    <location>
        <begin position="9"/>
        <end position="234"/>
    </location>
</feature>
<evidence type="ECO:0000256" key="1">
    <source>
        <dbReference type="SAM" id="MobiDB-lite"/>
    </source>
</evidence>
<protein>
    <recommendedName>
        <fullName evidence="2">Peptidase C14 caspase domain-containing protein</fullName>
    </recommendedName>
</protein>
<dbReference type="GO" id="GO:0005737">
    <property type="term" value="C:cytoplasm"/>
    <property type="evidence" value="ECO:0007669"/>
    <property type="project" value="TreeGrafter"/>
</dbReference>
<accession>A0A124I3N8</accession>
<gene>
    <name evidence="3" type="ORF">AQJ64_15655</name>
</gene>
<evidence type="ECO:0000313" key="3">
    <source>
        <dbReference type="EMBL" id="KUN84196.1"/>
    </source>
</evidence>
<dbReference type="SUPFAM" id="SSF52129">
    <property type="entry name" value="Caspase-like"/>
    <property type="match status" value="1"/>
</dbReference>
<organism evidence="3 4">
    <name type="scientific">Streptomyces griseoruber</name>
    <dbReference type="NCBI Taxonomy" id="1943"/>
    <lineage>
        <taxon>Bacteria</taxon>
        <taxon>Bacillati</taxon>
        <taxon>Actinomycetota</taxon>
        <taxon>Actinomycetes</taxon>
        <taxon>Kitasatosporales</taxon>
        <taxon>Streptomycetaceae</taxon>
        <taxon>Streptomyces</taxon>
    </lineage>
</organism>
<dbReference type="Proteomes" id="UP000052982">
    <property type="component" value="Unassembled WGS sequence"/>
</dbReference>
<feature type="region of interest" description="Disordered" evidence="1">
    <location>
        <begin position="228"/>
        <end position="249"/>
    </location>
</feature>
<dbReference type="GO" id="GO:0006508">
    <property type="term" value="P:proteolysis"/>
    <property type="evidence" value="ECO:0007669"/>
    <property type="project" value="InterPro"/>
</dbReference>